<keyword evidence="2" id="KW-1185">Reference proteome</keyword>
<dbReference type="GeneID" id="8862026"/>
<dbReference type="InParanoid" id="D2W3V3"/>
<accession>D2W3V3</accession>
<reference evidence="1 2" key="1">
    <citation type="journal article" date="2010" name="Cell">
        <title>The genome of Naegleria gruberi illuminates early eukaryotic versatility.</title>
        <authorList>
            <person name="Fritz-Laylin L.K."/>
            <person name="Prochnik S.E."/>
            <person name="Ginger M.L."/>
            <person name="Dacks J.B."/>
            <person name="Carpenter M.L."/>
            <person name="Field M.C."/>
            <person name="Kuo A."/>
            <person name="Paredez A."/>
            <person name="Chapman J."/>
            <person name="Pham J."/>
            <person name="Shu S."/>
            <person name="Neupane R."/>
            <person name="Cipriano M."/>
            <person name="Mancuso J."/>
            <person name="Tu H."/>
            <person name="Salamov A."/>
            <person name="Lindquist E."/>
            <person name="Shapiro H."/>
            <person name="Lucas S."/>
            <person name="Grigoriev I.V."/>
            <person name="Cande W.Z."/>
            <person name="Fulton C."/>
            <person name="Rokhsar D.S."/>
            <person name="Dawson S.C."/>
        </authorList>
    </citation>
    <scope>NUCLEOTIDE SEQUENCE [LARGE SCALE GENOMIC DNA]</scope>
    <source>
        <strain evidence="1 2">NEG-M</strain>
    </source>
</reference>
<organism evidence="2">
    <name type="scientific">Naegleria gruberi</name>
    <name type="common">Amoeba</name>
    <dbReference type="NCBI Taxonomy" id="5762"/>
    <lineage>
        <taxon>Eukaryota</taxon>
        <taxon>Discoba</taxon>
        <taxon>Heterolobosea</taxon>
        <taxon>Tetramitia</taxon>
        <taxon>Eutetramitia</taxon>
        <taxon>Vahlkampfiidae</taxon>
        <taxon>Naegleria</taxon>
    </lineage>
</organism>
<proteinExistence type="predicted"/>
<protein>
    <submittedName>
        <fullName evidence="1">Predicted protein</fullName>
    </submittedName>
</protein>
<dbReference type="RefSeq" id="XP_002669004.1">
    <property type="nucleotide sequence ID" value="XM_002668958.1"/>
</dbReference>
<evidence type="ECO:0000313" key="2">
    <source>
        <dbReference type="Proteomes" id="UP000006671"/>
    </source>
</evidence>
<name>D2W3V3_NAEGR</name>
<evidence type="ECO:0000313" key="1">
    <source>
        <dbReference type="EMBL" id="EFC36260.1"/>
    </source>
</evidence>
<dbReference type="Proteomes" id="UP000006671">
    <property type="component" value="Unassembled WGS sequence"/>
</dbReference>
<dbReference type="EMBL" id="GG738934">
    <property type="protein sequence ID" value="EFC36260.1"/>
    <property type="molecule type" value="Genomic_DNA"/>
</dbReference>
<dbReference type="KEGG" id="ngr:NAEGRDRAFT_76077"/>
<sequence>MSSCVVLIFNDLQSSPLLIAKFRQQQAHRLHTIRINELFNYLWSIQRMNPYYRTVDYKSKHETRVYCHPHHQVPQLLNTETIALMKGMDKGKPMSDREALSYPEEHKPMMKKLEKLCEKVGRLQAFRYHELYECHLGGFEYEINAYGIGGIFFLVFHSEGDW</sequence>
<dbReference type="VEuPathDB" id="AmoebaDB:NAEGRDRAFT_76077"/>
<dbReference type="AlphaFoldDB" id="D2W3V3"/>
<gene>
    <name evidence="1" type="ORF">NAEGRDRAFT_76077</name>
</gene>